<evidence type="ECO:0000313" key="2">
    <source>
        <dbReference type="Proteomes" id="UP001055072"/>
    </source>
</evidence>
<name>A0ACB8UBK9_9APHY</name>
<sequence>MRSSPGSPSESSLRRSTPPQPGPSTYTRAPKGKACLNCRRRKLKCDCARPVCSQCVRYGRERDCEYTDKHQLSRTEMLEETIATLQAKLQELEHTEDGNSPPVGIGHAQYWGSGVPGRSSPRASQSPRPSGYAAPTFDESRALLDAFLPYCTDVGFFLNPNRFLHWLCPRLSPTSQDVLGNQPVIIPEQTSPLIWAAFAWGATFTDEPDLKQHAELYASKAIQLLCTTSPSNGSDLSRPTVLHFIQSEVLVATYLLNSGEFVQARQHISSAASIVWTYGLHKIRSHPIHDPSLMRSIPSSDAATALPPPTDSVEEGERISALWQVYILDKTWSAVLGKPGMLNDGVSPLSCIDTPWPLAVEQYVEGPVPPDYGVSGRTLHKFLYESQAFQPVARLPTLALRAQAAALLDRALFLSSSCALDPTLRAFHSTEFDGMEALLNRFILFLNNLWDSQAQHSTEWARNITITQCIARLATMQLHFAWFEDDIKSATKVMNACKAIIDHIQLLPPLHLRHIDPLLPVMLTSVAQVCCNEQLRMQNPTMYKRQLLTCNHPFWLEHAVAEVGNWIAVINGDSNLSAIQRETVRSFLSALMMSNSPVNIPLESV</sequence>
<reference evidence="1" key="1">
    <citation type="journal article" date="2021" name="Environ. Microbiol.">
        <title>Gene family expansions and transcriptome signatures uncover fungal adaptations to wood decay.</title>
        <authorList>
            <person name="Hage H."/>
            <person name="Miyauchi S."/>
            <person name="Viragh M."/>
            <person name="Drula E."/>
            <person name="Min B."/>
            <person name="Chaduli D."/>
            <person name="Navarro D."/>
            <person name="Favel A."/>
            <person name="Norest M."/>
            <person name="Lesage-Meessen L."/>
            <person name="Balint B."/>
            <person name="Merenyi Z."/>
            <person name="de Eugenio L."/>
            <person name="Morin E."/>
            <person name="Martinez A.T."/>
            <person name="Baldrian P."/>
            <person name="Stursova M."/>
            <person name="Martinez M.J."/>
            <person name="Novotny C."/>
            <person name="Magnuson J.K."/>
            <person name="Spatafora J.W."/>
            <person name="Maurice S."/>
            <person name="Pangilinan J."/>
            <person name="Andreopoulos W."/>
            <person name="LaButti K."/>
            <person name="Hundley H."/>
            <person name="Na H."/>
            <person name="Kuo A."/>
            <person name="Barry K."/>
            <person name="Lipzen A."/>
            <person name="Henrissat B."/>
            <person name="Riley R."/>
            <person name="Ahrendt S."/>
            <person name="Nagy L.G."/>
            <person name="Grigoriev I.V."/>
            <person name="Martin F."/>
            <person name="Rosso M.N."/>
        </authorList>
    </citation>
    <scope>NUCLEOTIDE SEQUENCE</scope>
    <source>
        <strain evidence="1">CBS 384.51</strain>
    </source>
</reference>
<dbReference type="EMBL" id="MU274905">
    <property type="protein sequence ID" value="KAI0091621.1"/>
    <property type="molecule type" value="Genomic_DNA"/>
</dbReference>
<dbReference type="Proteomes" id="UP001055072">
    <property type="component" value="Unassembled WGS sequence"/>
</dbReference>
<gene>
    <name evidence="1" type="ORF">BDY19DRAFT_931391</name>
</gene>
<evidence type="ECO:0000313" key="1">
    <source>
        <dbReference type="EMBL" id="KAI0091621.1"/>
    </source>
</evidence>
<comment type="caution">
    <text evidence="1">The sequence shown here is derived from an EMBL/GenBank/DDBJ whole genome shotgun (WGS) entry which is preliminary data.</text>
</comment>
<organism evidence="1 2">
    <name type="scientific">Irpex rosettiformis</name>
    <dbReference type="NCBI Taxonomy" id="378272"/>
    <lineage>
        <taxon>Eukaryota</taxon>
        <taxon>Fungi</taxon>
        <taxon>Dikarya</taxon>
        <taxon>Basidiomycota</taxon>
        <taxon>Agaricomycotina</taxon>
        <taxon>Agaricomycetes</taxon>
        <taxon>Polyporales</taxon>
        <taxon>Irpicaceae</taxon>
        <taxon>Irpex</taxon>
    </lineage>
</organism>
<keyword evidence="2" id="KW-1185">Reference proteome</keyword>
<accession>A0ACB8UBK9</accession>
<proteinExistence type="predicted"/>
<protein>
    <submittedName>
        <fullName evidence="1">Uncharacterized protein</fullName>
    </submittedName>
</protein>